<dbReference type="GO" id="GO:0004694">
    <property type="term" value="F:eukaryotic translation initiation factor 2alpha kinase activity"/>
    <property type="evidence" value="ECO:0007669"/>
    <property type="project" value="TreeGrafter"/>
</dbReference>
<feature type="compositionally biased region" description="Polar residues" evidence="11">
    <location>
        <begin position="327"/>
        <end position="343"/>
    </location>
</feature>
<feature type="binding site" evidence="10">
    <location>
        <position position="428"/>
    </location>
    <ligand>
        <name>ATP</name>
        <dbReference type="ChEBI" id="CHEBI:30616"/>
    </ligand>
</feature>
<dbReference type="PANTHER" id="PTHR11042">
    <property type="entry name" value="EUKARYOTIC TRANSLATION INITIATION FACTOR 2-ALPHA KINASE EIF2-ALPHA KINASE -RELATED"/>
    <property type="match status" value="1"/>
</dbReference>
<feature type="compositionally biased region" description="Polar residues" evidence="11">
    <location>
        <begin position="373"/>
        <end position="393"/>
    </location>
</feature>
<gene>
    <name evidence="14" type="ORF">MATL_G00189060</name>
</gene>
<evidence type="ECO:0000259" key="12">
    <source>
        <dbReference type="PROSITE" id="PS50011"/>
    </source>
</evidence>
<feature type="region of interest" description="Disordered" evidence="11">
    <location>
        <begin position="367"/>
        <end position="393"/>
    </location>
</feature>
<dbReference type="SMART" id="SM00358">
    <property type="entry name" value="DSRM"/>
    <property type="match status" value="3"/>
</dbReference>
<evidence type="ECO:0000256" key="11">
    <source>
        <dbReference type="SAM" id="MobiDB-lite"/>
    </source>
</evidence>
<evidence type="ECO:0000256" key="9">
    <source>
        <dbReference type="PROSITE-ProRule" id="PRU00266"/>
    </source>
</evidence>
<dbReference type="OrthoDB" id="341578at2759"/>
<evidence type="ECO:0000256" key="10">
    <source>
        <dbReference type="PROSITE-ProRule" id="PRU10141"/>
    </source>
</evidence>
<proteinExistence type="inferred from homology"/>
<dbReference type="InterPro" id="IPR050339">
    <property type="entry name" value="CC_SR_Kinase"/>
</dbReference>
<evidence type="ECO:0000256" key="7">
    <source>
        <dbReference type="ARBA" id="ARBA00022840"/>
    </source>
</evidence>
<evidence type="ECO:0000256" key="5">
    <source>
        <dbReference type="ARBA" id="ARBA00022741"/>
    </source>
</evidence>
<evidence type="ECO:0000313" key="14">
    <source>
        <dbReference type="EMBL" id="KAG7462850.1"/>
    </source>
</evidence>
<dbReference type="PROSITE" id="PS00107">
    <property type="entry name" value="PROTEIN_KINASE_ATP"/>
    <property type="match status" value="1"/>
</dbReference>
<dbReference type="PROSITE" id="PS50011">
    <property type="entry name" value="PROTEIN_KINASE_DOM"/>
    <property type="match status" value="1"/>
</dbReference>
<keyword evidence="3" id="KW-0597">Phosphoprotein</keyword>
<dbReference type="Pfam" id="PF00035">
    <property type="entry name" value="dsrm"/>
    <property type="match status" value="3"/>
</dbReference>
<reference evidence="14" key="1">
    <citation type="submission" date="2021-01" db="EMBL/GenBank/DDBJ databases">
        <authorList>
            <person name="Zahm M."/>
            <person name="Roques C."/>
            <person name="Cabau C."/>
            <person name="Klopp C."/>
            <person name="Donnadieu C."/>
            <person name="Jouanno E."/>
            <person name="Lampietro C."/>
            <person name="Louis A."/>
            <person name="Herpin A."/>
            <person name="Echchiki A."/>
            <person name="Berthelot C."/>
            <person name="Parey E."/>
            <person name="Roest-Crollius H."/>
            <person name="Braasch I."/>
            <person name="Postlethwait J."/>
            <person name="Bobe J."/>
            <person name="Montfort J."/>
            <person name="Bouchez O."/>
            <person name="Begum T."/>
            <person name="Mejri S."/>
            <person name="Adams A."/>
            <person name="Chen W.-J."/>
            <person name="Guiguen Y."/>
        </authorList>
    </citation>
    <scope>NUCLEOTIDE SEQUENCE</scope>
    <source>
        <strain evidence="14">YG-15Mar2019-1</strain>
        <tissue evidence="14">Brain</tissue>
    </source>
</reference>
<dbReference type="FunFam" id="1.10.510.10:FF:000251">
    <property type="entry name" value="eukaryotic translation initiation factor 2-alpha kinase 3"/>
    <property type="match status" value="1"/>
</dbReference>
<dbReference type="SUPFAM" id="SSF54768">
    <property type="entry name" value="dsRNA-binding domain-like"/>
    <property type="match status" value="3"/>
</dbReference>
<evidence type="ECO:0000313" key="15">
    <source>
        <dbReference type="Proteomes" id="UP001046870"/>
    </source>
</evidence>
<sequence length="691" mass="78780">MDVQNYVPRLNEYAQKARLDLRYEDVGTEGPDHCRTFTMRVVMNSQVYPDGVGRNKKEAKQNAAKNALEALMEESVQQNDSVTSPRECPSPLSFGRPITQANYVCWLNEYSHKMRLSVKPIESARMGPGNTTQCCSYVFGEKQFPEAFGKTKKEAKEEAAKIVYQELCREQTTDGIDENHSEGTPVQNMMSSSVSPLCENLGNLNLTSTMELSSIKQETNYIGILNTYCQKTKLVHDYKLVEKRGQAHNPVFVYKVVINKKEYPHAKGKTAKEAKQNAAQLSWDALQEQTDWNSQVSCKSTDDSTSPSSSLRDSQENVESDRKAESTSESIIFKDTSNCNTPKAGTPGDVKPKRKLAVTFFMDNRNGQEKVVSPSSNNLETSTGKASNQPTNSRFLQDYDTIQRIGKGGFGNVFKARRKLEDKFFAVKIVQSTKKARREVGALAELEHPHIVRYYTSWIEDTKYQSESSDGNSSTNSGSNSSAQYLYIQMELCEEGTLRVWIEQNNRDCEKEPKRKKQALRIFQQIVEGVKYIHSKKLIHRDLKPLNILFGSDKEIKIGDFGLVTFAECDNDEGLLQRTKKTGTRSYMSPEQRNQSNYDQKVDIFALGLIYFELLWRFTTLCERGKVWEDVRRRVFPSQFCSQHSFQHKLIERMLSEKPKDRPDASEISSELNKYCTNLKKGQLAYQERTV</sequence>
<dbReference type="GO" id="GO:0005524">
    <property type="term" value="F:ATP binding"/>
    <property type="evidence" value="ECO:0007669"/>
    <property type="project" value="UniProtKB-UniRule"/>
</dbReference>
<evidence type="ECO:0000256" key="6">
    <source>
        <dbReference type="ARBA" id="ARBA00022777"/>
    </source>
</evidence>
<dbReference type="InterPro" id="IPR044452">
    <property type="entry name" value="EIF2AK2_DSRM_1"/>
</dbReference>
<evidence type="ECO:0000256" key="1">
    <source>
        <dbReference type="ARBA" id="ARBA00012513"/>
    </source>
</evidence>
<dbReference type="PROSITE" id="PS50137">
    <property type="entry name" value="DS_RBD"/>
    <property type="match status" value="3"/>
</dbReference>
<feature type="compositionally biased region" description="Basic and acidic residues" evidence="11">
    <location>
        <begin position="313"/>
        <end position="326"/>
    </location>
</feature>
<organism evidence="14 15">
    <name type="scientific">Megalops atlanticus</name>
    <name type="common">Tarpon</name>
    <name type="synonym">Clupea gigantea</name>
    <dbReference type="NCBI Taxonomy" id="7932"/>
    <lineage>
        <taxon>Eukaryota</taxon>
        <taxon>Metazoa</taxon>
        <taxon>Chordata</taxon>
        <taxon>Craniata</taxon>
        <taxon>Vertebrata</taxon>
        <taxon>Euteleostomi</taxon>
        <taxon>Actinopterygii</taxon>
        <taxon>Neopterygii</taxon>
        <taxon>Teleostei</taxon>
        <taxon>Elopiformes</taxon>
        <taxon>Megalopidae</taxon>
        <taxon>Megalops</taxon>
    </lineage>
</organism>
<dbReference type="InterPro" id="IPR017441">
    <property type="entry name" value="Protein_kinase_ATP_BS"/>
</dbReference>
<keyword evidence="4" id="KW-0808">Transferase</keyword>
<dbReference type="Gene3D" id="3.30.160.20">
    <property type="match status" value="3"/>
</dbReference>
<feature type="domain" description="DRBM" evidence="13">
    <location>
        <begin position="5"/>
        <end position="73"/>
    </location>
</feature>
<keyword evidence="9" id="KW-0694">RNA-binding</keyword>
<dbReference type="Gene3D" id="3.30.200.20">
    <property type="entry name" value="Phosphorylase Kinase, domain 1"/>
    <property type="match status" value="1"/>
</dbReference>
<keyword evidence="6" id="KW-0418">Kinase</keyword>
<evidence type="ECO:0000256" key="8">
    <source>
        <dbReference type="ARBA" id="ARBA00037982"/>
    </source>
</evidence>
<feature type="domain" description="DRBM" evidence="13">
    <location>
        <begin position="102"/>
        <end position="169"/>
    </location>
</feature>
<dbReference type="CDD" id="cd19903">
    <property type="entry name" value="DSRM_EIF2AK2_rpt1"/>
    <property type="match status" value="2"/>
</dbReference>
<accession>A0A9D3PPX0</accession>
<protein>
    <recommendedName>
        <fullName evidence="1">non-specific serine/threonine protein kinase</fullName>
        <ecNumber evidence="1">2.7.11.1</ecNumber>
    </recommendedName>
</protein>
<dbReference type="InterPro" id="IPR000719">
    <property type="entry name" value="Prot_kinase_dom"/>
</dbReference>
<name>A0A9D3PPX0_MEGAT</name>
<dbReference type="PANTHER" id="PTHR11042:SF194">
    <property type="entry name" value="DOUBLE-STRANDED RNA ACTIVATED PROTEIN KINASE"/>
    <property type="match status" value="1"/>
</dbReference>
<feature type="domain" description="DRBM" evidence="13">
    <location>
        <begin position="220"/>
        <end position="288"/>
    </location>
</feature>
<evidence type="ECO:0000259" key="13">
    <source>
        <dbReference type="PROSITE" id="PS50137"/>
    </source>
</evidence>
<dbReference type="EC" id="2.7.11.1" evidence="1"/>
<dbReference type="AlphaFoldDB" id="A0A9D3PPX0"/>
<dbReference type="FunFam" id="3.30.160.20:FF:000045">
    <property type="entry name" value="Eukaryotic translation initiation factor 2-alpha kinase 2"/>
    <property type="match status" value="1"/>
</dbReference>
<dbReference type="Pfam" id="PF00069">
    <property type="entry name" value="Pkinase"/>
    <property type="match status" value="1"/>
</dbReference>
<dbReference type="Proteomes" id="UP001046870">
    <property type="component" value="Chromosome 16"/>
</dbReference>
<keyword evidence="7 10" id="KW-0067">ATP-binding</keyword>
<dbReference type="InterPro" id="IPR008271">
    <property type="entry name" value="Ser/Thr_kinase_AS"/>
</dbReference>
<dbReference type="InterPro" id="IPR014720">
    <property type="entry name" value="dsRBD_dom"/>
</dbReference>
<dbReference type="GO" id="GO:0005634">
    <property type="term" value="C:nucleus"/>
    <property type="evidence" value="ECO:0007669"/>
    <property type="project" value="TreeGrafter"/>
</dbReference>
<dbReference type="Gene3D" id="1.10.510.10">
    <property type="entry name" value="Transferase(Phosphotransferase) domain 1"/>
    <property type="match status" value="1"/>
</dbReference>
<evidence type="ECO:0000256" key="3">
    <source>
        <dbReference type="ARBA" id="ARBA00022553"/>
    </source>
</evidence>
<comment type="similarity">
    <text evidence="8">Belongs to the protein kinase superfamily. Ser/Thr protein kinase family. GCN2 subfamily.</text>
</comment>
<dbReference type="FunFam" id="3.30.200.20:FF:000548">
    <property type="entry name" value="Z-DNA binding protein kinase"/>
    <property type="match status" value="1"/>
</dbReference>
<feature type="region of interest" description="Disordered" evidence="11">
    <location>
        <begin position="292"/>
        <end position="352"/>
    </location>
</feature>
<comment type="caution">
    <text evidence="14">The sequence shown here is derived from an EMBL/GenBank/DDBJ whole genome shotgun (WGS) entry which is preliminary data.</text>
</comment>
<evidence type="ECO:0000256" key="4">
    <source>
        <dbReference type="ARBA" id="ARBA00022679"/>
    </source>
</evidence>
<dbReference type="PROSITE" id="PS00108">
    <property type="entry name" value="PROTEIN_KINASE_ST"/>
    <property type="match status" value="1"/>
</dbReference>
<dbReference type="SMART" id="SM00220">
    <property type="entry name" value="S_TKc"/>
    <property type="match status" value="1"/>
</dbReference>
<keyword evidence="15" id="KW-1185">Reference proteome</keyword>
<dbReference type="GO" id="GO:0005737">
    <property type="term" value="C:cytoplasm"/>
    <property type="evidence" value="ECO:0007669"/>
    <property type="project" value="TreeGrafter"/>
</dbReference>
<keyword evidence="5 10" id="KW-0547">Nucleotide-binding</keyword>
<dbReference type="EMBL" id="JAFDVH010000016">
    <property type="protein sequence ID" value="KAG7462850.1"/>
    <property type="molecule type" value="Genomic_DNA"/>
</dbReference>
<dbReference type="SUPFAM" id="SSF56112">
    <property type="entry name" value="Protein kinase-like (PK-like)"/>
    <property type="match status" value="1"/>
</dbReference>
<feature type="compositionally biased region" description="Low complexity" evidence="11">
    <location>
        <begin position="297"/>
        <end position="312"/>
    </location>
</feature>
<dbReference type="InterPro" id="IPR011009">
    <property type="entry name" value="Kinase-like_dom_sf"/>
</dbReference>
<dbReference type="GO" id="GO:0003725">
    <property type="term" value="F:double-stranded RNA binding"/>
    <property type="evidence" value="ECO:0007669"/>
    <property type="project" value="InterPro"/>
</dbReference>
<keyword evidence="2" id="KW-0723">Serine/threonine-protein kinase</keyword>
<feature type="domain" description="Protein kinase" evidence="12">
    <location>
        <begin position="399"/>
        <end position="676"/>
    </location>
</feature>
<evidence type="ECO:0000256" key="2">
    <source>
        <dbReference type="ARBA" id="ARBA00022527"/>
    </source>
</evidence>